<proteinExistence type="predicted"/>
<dbReference type="SUPFAM" id="SSF52540">
    <property type="entry name" value="P-loop containing nucleoside triphosphate hydrolases"/>
    <property type="match status" value="1"/>
</dbReference>
<evidence type="ECO:0000256" key="4">
    <source>
        <dbReference type="ARBA" id="ARBA00022840"/>
    </source>
</evidence>
<dbReference type="HOGENOM" id="CLU_006494_1_0_6"/>
<dbReference type="KEGG" id="mah:MEALZ_0208"/>
<comment type="catalytic activity">
    <reaction evidence="6">
        <text>Couples ATP hydrolysis with the unwinding of duplex DNA by translocating in the 3'-5' direction.</text>
        <dbReference type="EC" id="5.6.2.4"/>
    </reaction>
</comment>
<dbReference type="GO" id="GO:0043138">
    <property type="term" value="F:3'-5' DNA helicase activity"/>
    <property type="evidence" value="ECO:0007669"/>
    <property type="project" value="UniProtKB-EC"/>
</dbReference>
<dbReference type="InterPro" id="IPR014016">
    <property type="entry name" value="UvrD-like_ATP-bd"/>
</dbReference>
<evidence type="ECO:0000256" key="6">
    <source>
        <dbReference type="ARBA" id="ARBA00034617"/>
    </source>
</evidence>
<dbReference type="GO" id="GO:0000725">
    <property type="term" value="P:recombinational repair"/>
    <property type="evidence" value="ECO:0007669"/>
    <property type="project" value="TreeGrafter"/>
</dbReference>
<dbReference type="InterPro" id="IPR014017">
    <property type="entry name" value="DNA_helicase_UvrD-like_C"/>
</dbReference>
<dbReference type="PANTHER" id="PTHR11070">
    <property type="entry name" value="UVRD / RECB / PCRA DNA HELICASE FAMILY MEMBER"/>
    <property type="match status" value="1"/>
</dbReference>
<gene>
    <name evidence="11" type="ordered locus">MEALZ_0208</name>
</gene>
<evidence type="ECO:0000256" key="8">
    <source>
        <dbReference type="ARBA" id="ARBA00048988"/>
    </source>
</evidence>
<keyword evidence="5" id="KW-0413">Isomerase</keyword>
<protein>
    <recommendedName>
        <fullName evidence="7">DNA 3'-5' helicase</fullName>
        <ecNumber evidence="7">5.6.2.4</ecNumber>
    </recommendedName>
</protein>
<evidence type="ECO:0000256" key="5">
    <source>
        <dbReference type="ARBA" id="ARBA00023235"/>
    </source>
</evidence>
<evidence type="ECO:0000256" key="7">
    <source>
        <dbReference type="ARBA" id="ARBA00034808"/>
    </source>
</evidence>
<reference evidence="12" key="1">
    <citation type="journal article" date="2012" name="J. Bacteriol.">
        <title>Genome sequence of the haloalkaliphilic methanotrophic bacterium Methylomicrobium alcaliphilum 20Z.</title>
        <authorList>
            <person name="Vuilleumier S."/>
            <person name="Khmelenina V.N."/>
            <person name="Bringel F."/>
            <person name="Reshetnikov A.S."/>
            <person name="Lajus A."/>
            <person name="Mangenot S."/>
            <person name="Rouy Z."/>
            <person name="Op den Camp H.J."/>
            <person name="Jetten M.S."/>
            <person name="Dispirito A.A."/>
            <person name="Dunfield P."/>
            <person name="Klotz M.G."/>
            <person name="Semrau J.D."/>
            <person name="Stein L.Y."/>
            <person name="Barbe V."/>
            <person name="Medigue C."/>
            <person name="Trotsenko Y.A."/>
            <person name="Kalyuzhnaya M.G."/>
        </authorList>
    </citation>
    <scope>NUCLEOTIDE SEQUENCE [LARGE SCALE GENOMIC DNA]</scope>
    <source>
        <strain evidence="12">DSM 19304 / NCIMB 14124 / VKM B-2133 / 20Z</strain>
    </source>
</reference>
<evidence type="ECO:0000256" key="9">
    <source>
        <dbReference type="PROSITE-ProRule" id="PRU00560"/>
    </source>
</evidence>
<feature type="domain" description="UvrD-like helicase ATP-binding" evidence="10">
    <location>
        <begin position="207"/>
        <end position="667"/>
    </location>
</feature>
<evidence type="ECO:0000256" key="1">
    <source>
        <dbReference type="ARBA" id="ARBA00022741"/>
    </source>
</evidence>
<evidence type="ECO:0000313" key="12">
    <source>
        <dbReference type="Proteomes" id="UP000008315"/>
    </source>
</evidence>
<dbReference type="InterPro" id="IPR013498">
    <property type="entry name" value="Topo_IA_Znf"/>
</dbReference>
<keyword evidence="3 9" id="KW-0347">Helicase</keyword>
<keyword evidence="1 9" id="KW-0547">Nucleotide-binding</keyword>
<evidence type="ECO:0000313" key="11">
    <source>
        <dbReference type="EMBL" id="CCE21908.1"/>
    </source>
</evidence>
<dbReference type="AlphaFoldDB" id="G4SVC8"/>
<dbReference type="Gene3D" id="3.30.65.10">
    <property type="entry name" value="Bacterial Topoisomerase I, domain 1"/>
    <property type="match status" value="2"/>
</dbReference>
<dbReference type="Pfam" id="PF00580">
    <property type="entry name" value="UvrD-helicase"/>
    <property type="match status" value="1"/>
</dbReference>
<name>G4SVC8_META2</name>
<dbReference type="Pfam" id="PF13361">
    <property type="entry name" value="UvrD_C"/>
    <property type="match status" value="1"/>
</dbReference>
<dbReference type="Pfam" id="PF01396">
    <property type="entry name" value="Zn_ribbon_Top1"/>
    <property type="match status" value="2"/>
</dbReference>
<organism evidence="11 12">
    <name type="scientific">Methylotuvimicrobium alcaliphilum (strain DSM 19304 / NCIMB 14124 / VKM B-2133 / 20Z)</name>
    <name type="common">Methylomicrobium alcaliphilum</name>
    <dbReference type="NCBI Taxonomy" id="1091494"/>
    <lineage>
        <taxon>Bacteria</taxon>
        <taxon>Pseudomonadati</taxon>
        <taxon>Pseudomonadota</taxon>
        <taxon>Gammaproteobacteria</taxon>
        <taxon>Methylococcales</taxon>
        <taxon>Methylococcaceae</taxon>
        <taxon>Methylotuvimicrobium</taxon>
    </lineage>
</organism>
<accession>G4SVC8</accession>
<dbReference type="Gene3D" id="3.40.50.300">
    <property type="entry name" value="P-loop containing nucleotide triphosphate hydrolases"/>
    <property type="match status" value="3"/>
</dbReference>
<dbReference type="Pfam" id="PF12462">
    <property type="entry name" value="Helicase_IV_N"/>
    <property type="match status" value="1"/>
</dbReference>
<dbReference type="GO" id="GO:0016887">
    <property type="term" value="F:ATP hydrolysis activity"/>
    <property type="evidence" value="ECO:0007669"/>
    <property type="project" value="RHEA"/>
</dbReference>
<dbReference type="PROSITE" id="PS51198">
    <property type="entry name" value="UVRD_HELICASE_ATP_BIND"/>
    <property type="match status" value="1"/>
</dbReference>
<evidence type="ECO:0000256" key="3">
    <source>
        <dbReference type="ARBA" id="ARBA00022806"/>
    </source>
</evidence>
<dbReference type="GO" id="GO:0005524">
    <property type="term" value="F:ATP binding"/>
    <property type="evidence" value="ECO:0007669"/>
    <property type="project" value="UniProtKB-UniRule"/>
</dbReference>
<dbReference type="EMBL" id="FO082060">
    <property type="protein sequence ID" value="CCE21908.1"/>
    <property type="molecule type" value="Genomic_DNA"/>
</dbReference>
<evidence type="ECO:0000259" key="10">
    <source>
        <dbReference type="PROSITE" id="PS51198"/>
    </source>
</evidence>
<evidence type="ECO:0000256" key="2">
    <source>
        <dbReference type="ARBA" id="ARBA00022801"/>
    </source>
</evidence>
<dbReference type="EC" id="5.6.2.4" evidence="7"/>
<dbReference type="SUPFAM" id="SSF57783">
    <property type="entry name" value="Zinc beta-ribbon"/>
    <property type="match status" value="2"/>
</dbReference>
<dbReference type="PANTHER" id="PTHR11070:SF63">
    <property type="entry name" value="DNA HELICASE IV"/>
    <property type="match status" value="1"/>
</dbReference>
<dbReference type="InterPro" id="IPR027417">
    <property type="entry name" value="P-loop_NTPase"/>
</dbReference>
<feature type="binding site" evidence="9">
    <location>
        <begin position="228"/>
        <end position="235"/>
    </location>
    <ligand>
        <name>ATP</name>
        <dbReference type="ChEBI" id="CHEBI:30616"/>
    </ligand>
</feature>
<keyword evidence="12" id="KW-1185">Reference proteome</keyword>
<dbReference type="GO" id="GO:0006265">
    <property type="term" value="P:DNA topological change"/>
    <property type="evidence" value="ECO:0007669"/>
    <property type="project" value="InterPro"/>
</dbReference>
<dbReference type="GO" id="GO:0005694">
    <property type="term" value="C:chromosome"/>
    <property type="evidence" value="ECO:0007669"/>
    <property type="project" value="InterPro"/>
</dbReference>
<keyword evidence="2 9" id="KW-0378">Hydrolase</keyword>
<dbReference type="InterPro" id="IPR000212">
    <property type="entry name" value="DNA_helicase_UvrD/REP"/>
</dbReference>
<dbReference type="PATRIC" id="fig|271065.3.peg.216"/>
<keyword evidence="4 9" id="KW-0067">ATP-binding</keyword>
<dbReference type="InterPro" id="IPR022161">
    <property type="entry name" value="Helicase_IV_N"/>
</dbReference>
<dbReference type="GO" id="GO:0003677">
    <property type="term" value="F:DNA binding"/>
    <property type="evidence" value="ECO:0007669"/>
    <property type="project" value="InterPro"/>
</dbReference>
<dbReference type="STRING" id="1091494.MEALZ_0208"/>
<sequence>MSLNTSLKTSFLYRISRLAALFASHANHDQLSLAEDGIILHKGEIQLRIAHLAIGSGIVLEPGYFWDVLAFHLEYSETVRMGGIAKKRSKRLQTDLQQANRQYLHDFYQRLVPEIESAYQQARPWFSGDRYICRIAVRQWLKTHRDLVKGIQRKNIQRFLPADTAHALQFIRPLLNHGYDAVERLNETYIERQIEAFKSFFDDVESNPLTTHQRRACVIDEQHNLVLAGAGTGKTSTMIGRAGYLINARLARPEQILMLAFARKAAEEMEQRIQAKLRIDTLTVKTFHSLGKHIIAQVEGVAPTIDKMAEDEHLRTRFVDEQIQRLLQDDQYKSRLVTYFLHFSHPYRSAFKFKSLGEYNRYILENDIRTLQGELVKSYEECEIANFLYRQRIAYRYEANYQINTSGPDYRVYQPDFYLPDYGIYIEHFAVDEHQQTPPFIDRQSYLEAMAWKRALHRKHRTTLIETYSYQKQQGVLTQSLELQLKQAGVVFDPLPNNELLQQLRQFGHISQLGQLLAQMLALFKAAYLNIKSLVALTQQHEDHERMHAAAFLFEPIYEAYQQCLLDTDTIDFEDMIGRAIDYVEAGRFRSPYTHILVDEFQDISASRARLIKALLTHNPNHSLFCVGDDWQSIYRFTGSDVTITQEFEEHFGDTALSILNQTFRFNNQIGAVASRFVMQNPTQIAKRIESHTVIAQAAVSLIRTRLDPVGLNAALSAINAKTAVQASVLILARFNFRKPDLSSLKRQYPKLAIQFMTVHASKGKEADYVIVLGLEKGKNGFPSEKKTHPLVELLLPKAEAFDHAEERRLFYVAMTRARHHVYLIGDADKASDFIRELVDQRYEIRIDEFTGEGFQEKVADISCRECETGYLVPKDSRHGSFFGCNQYPLCTHTEPACPECGGGLRQEGRFRICENRRCDHVEPVCPECGGKLSLRKGPYGQFWGCSHFRKNSEFSCNHTEQFIDLKDAKLLASEEKRVGTPA</sequence>
<dbReference type="Gene3D" id="3.40.91.30">
    <property type="match status" value="1"/>
</dbReference>
<dbReference type="GO" id="GO:0003916">
    <property type="term" value="F:DNA topoisomerase activity"/>
    <property type="evidence" value="ECO:0007669"/>
    <property type="project" value="InterPro"/>
</dbReference>
<dbReference type="GO" id="GO:0005829">
    <property type="term" value="C:cytosol"/>
    <property type="evidence" value="ECO:0007669"/>
    <property type="project" value="TreeGrafter"/>
</dbReference>
<dbReference type="Proteomes" id="UP000008315">
    <property type="component" value="Chromosome"/>
</dbReference>
<comment type="catalytic activity">
    <reaction evidence="8">
        <text>ATP + H2O = ADP + phosphate + H(+)</text>
        <dbReference type="Rhea" id="RHEA:13065"/>
        <dbReference type="ChEBI" id="CHEBI:15377"/>
        <dbReference type="ChEBI" id="CHEBI:15378"/>
        <dbReference type="ChEBI" id="CHEBI:30616"/>
        <dbReference type="ChEBI" id="CHEBI:43474"/>
        <dbReference type="ChEBI" id="CHEBI:456216"/>
        <dbReference type="EC" id="5.6.2.4"/>
    </reaction>
</comment>
<dbReference type="FunFam" id="3.40.50.300:FF:000975">
    <property type="entry name" value="DNA helicase"/>
    <property type="match status" value="1"/>
</dbReference>